<dbReference type="EMBL" id="LS483452">
    <property type="protein sequence ID" value="SQH77868.1"/>
    <property type="molecule type" value="Genomic_DNA"/>
</dbReference>
<organism evidence="1 2">
    <name type="scientific">Shewanella benthica</name>
    <dbReference type="NCBI Taxonomy" id="43661"/>
    <lineage>
        <taxon>Bacteria</taxon>
        <taxon>Pseudomonadati</taxon>
        <taxon>Pseudomonadota</taxon>
        <taxon>Gammaproteobacteria</taxon>
        <taxon>Alteromonadales</taxon>
        <taxon>Shewanellaceae</taxon>
        <taxon>Shewanella</taxon>
    </lineage>
</organism>
<dbReference type="OrthoDB" id="9867203at2"/>
<dbReference type="RefSeq" id="WP_112353595.1">
    <property type="nucleotide sequence ID" value="NZ_LS483452.1"/>
</dbReference>
<reference evidence="2" key="1">
    <citation type="submission" date="2018-06" db="EMBL/GenBank/DDBJ databases">
        <authorList>
            <person name="Cea G.-C."/>
            <person name="William W."/>
        </authorList>
    </citation>
    <scope>NUCLEOTIDE SEQUENCE [LARGE SCALE GENOMIC DNA]</scope>
    <source>
        <strain evidence="2">DB21MT-2</strain>
    </source>
</reference>
<dbReference type="Proteomes" id="UP000250123">
    <property type="component" value="Chromosome SHEWBE"/>
</dbReference>
<dbReference type="KEGG" id="sbk:SHEWBE_3905"/>
<gene>
    <name evidence="1" type="ORF">SHEWBE_3905</name>
</gene>
<proteinExistence type="predicted"/>
<accession>A0A330M6V7</accession>
<evidence type="ECO:0000313" key="1">
    <source>
        <dbReference type="EMBL" id="SQH77868.1"/>
    </source>
</evidence>
<sequence length="167" mass="19039">MKAKEFNYQFCDFSVVIRNGKGRAKFGKDVVFDTNGESHDKMKSELENQIVEHRIGLLAPFMSEFDVDTKVLLGLIQIPAAFAERLIHQMQQYANNWGMDVNVRFGLLGMLAEGKPGLPNYQIETSDSSKKETFKFSGEHYGFELFEEGHITPPMSTSHLRAIWCLQ</sequence>
<name>A0A330M6V7_9GAMM</name>
<dbReference type="AlphaFoldDB" id="A0A330M6V7"/>
<protein>
    <submittedName>
        <fullName evidence="1">Uncharacterized protein</fullName>
    </submittedName>
</protein>
<evidence type="ECO:0000313" key="2">
    <source>
        <dbReference type="Proteomes" id="UP000250123"/>
    </source>
</evidence>